<evidence type="ECO:0000256" key="1">
    <source>
        <dbReference type="PROSITE-ProRule" id="PRU00285"/>
    </source>
</evidence>
<accession>A0AAQ3WFU0</accession>
<evidence type="ECO:0000313" key="6">
    <source>
        <dbReference type="EMBL" id="WVZ59997.1"/>
    </source>
</evidence>
<evidence type="ECO:0000259" key="5">
    <source>
        <dbReference type="PROSITE" id="PS01031"/>
    </source>
</evidence>
<name>A0AAQ3WFU0_PASNO</name>
<evidence type="ECO:0000256" key="3">
    <source>
        <dbReference type="SAM" id="MobiDB-lite"/>
    </source>
</evidence>
<feature type="domain" description="SHSP" evidence="5">
    <location>
        <begin position="17"/>
        <end position="122"/>
    </location>
</feature>
<keyword evidence="7" id="KW-1185">Reference proteome</keyword>
<feature type="region of interest" description="Disordered" evidence="3">
    <location>
        <begin position="142"/>
        <end position="208"/>
    </location>
</feature>
<reference evidence="6 7" key="1">
    <citation type="submission" date="2024-02" db="EMBL/GenBank/DDBJ databases">
        <title>High-quality chromosome-scale genome assembly of Pensacola bahiagrass (Paspalum notatum Flugge var. saurae).</title>
        <authorList>
            <person name="Vega J.M."/>
            <person name="Podio M."/>
            <person name="Orjuela J."/>
            <person name="Siena L.A."/>
            <person name="Pessino S.C."/>
            <person name="Combes M.C."/>
            <person name="Mariac C."/>
            <person name="Albertini E."/>
            <person name="Pupilli F."/>
            <person name="Ortiz J.P.A."/>
            <person name="Leblanc O."/>
        </authorList>
    </citation>
    <scope>NUCLEOTIDE SEQUENCE [LARGE SCALE GENOMIC DNA]</scope>
    <source>
        <strain evidence="6">R1</strain>
        <tissue evidence="6">Leaf</tissue>
    </source>
</reference>
<evidence type="ECO:0000313" key="7">
    <source>
        <dbReference type="Proteomes" id="UP001341281"/>
    </source>
</evidence>
<feature type="compositionally biased region" description="Basic and acidic residues" evidence="3">
    <location>
        <begin position="116"/>
        <end position="127"/>
    </location>
</feature>
<dbReference type="Gene3D" id="2.60.40.790">
    <property type="match status" value="1"/>
</dbReference>
<feature type="transmembrane region" description="Helical" evidence="4">
    <location>
        <begin position="218"/>
        <end position="241"/>
    </location>
</feature>
<protein>
    <recommendedName>
        <fullName evidence="5">SHSP domain-containing protein</fullName>
    </recommendedName>
</protein>
<dbReference type="InterPro" id="IPR002068">
    <property type="entry name" value="A-crystallin/Hsp20_dom"/>
</dbReference>
<dbReference type="Proteomes" id="UP001341281">
    <property type="component" value="Chromosome 02"/>
</dbReference>
<evidence type="ECO:0000256" key="2">
    <source>
        <dbReference type="RuleBase" id="RU003616"/>
    </source>
</evidence>
<proteinExistence type="inferred from homology"/>
<feature type="non-terminal residue" evidence="6">
    <location>
        <position position="1"/>
    </location>
</feature>
<dbReference type="AlphaFoldDB" id="A0AAQ3WFU0"/>
<dbReference type="CDD" id="cd00298">
    <property type="entry name" value="ACD_sHsps_p23-like"/>
    <property type="match status" value="1"/>
</dbReference>
<feature type="region of interest" description="Disordered" evidence="3">
    <location>
        <begin position="107"/>
        <end position="127"/>
    </location>
</feature>
<sequence length="337" mass="36415">MQQAAAAPPPPPAPRRRVYTAVDPRCEWTSTEDADTLVVDVSGFRKEDLKVLYNTGRKLKVAGERQVDGGQWARFLKVFPVPRSYDAGTIQAKMNIESARLLVILPKGTSSSSSSSKDKQKEHHPERVQTLGELMRLGAQEDAGNGKIEGKEQRQDQALEEPKRDHAMTIQDLPKGDGAAAENTVKNSDGGDGNATENAATDDDGDIKGEDKRWWRKITVLHVLGLVLVLSLVGVGATVMLNLRILAGLETTVRVHPKDVGVKHGKHLVDAVCNLLSGGDPGRVNVVDAGSNTSTILHTLTEDRQELLIRSGVLDGDHISIHVNNGVDNIIEVGVAH</sequence>
<dbReference type="PROSITE" id="PS01031">
    <property type="entry name" value="SHSP"/>
    <property type="match status" value="1"/>
</dbReference>
<dbReference type="InterPro" id="IPR008978">
    <property type="entry name" value="HSP20-like_chaperone"/>
</dbReference>
<keyword evidence="4" id="KW-1133">Transmembrane helix</keyword>
<evidence type="ECO:0000256" key="4">
    <source>
        <dbReference type="SAM" id="Phobius"/>
    </source>
</evidence>
<organism evidence="6 7">
    <name type="scientific">Paspalum notatum var. saurae</name>
    <dbReference type="NCBI Taxonomy" id="547442"/>
    <lineage>
        <taxon>Eukaryota</taxon>
        <taxon>Viridiplantae</taxon>
        <taxon>Streptophyta</taxon>
        <taxon>Embryophyta</taxon>
        <taxon>Tracheophyta</taxon>
        <taxon>Spermatophyta</taxon>
        <taxon>Magnoliopsida</taxon>
        <taxon>Liliopsida</taxon>
        <taxon>Poales</taxon>
        <taxon>Poaceae</taxon>
        <taxon>PACMAD clade</taxon>
        <taxon>Panicoideae</taxon>
        <taxon>Andropogonodae</taxon>
        <taxon>Paspaleae</taxon>
        <taxon>Paspalinae</taxon>
        <taxon>Paspalum</taxon>
    </lineage>
</organism>
<comment type="similarity">
    <text evidence="1 2">Belongs to the small heat shock protein (HSP20) family.</text>
</comment>
<keyword evidence="4" id="KW-0812">Transmembrane</keyword>
<gene>
    <name evidence="6" type="ORF">U9M48_010074</name>
</gene>
<dbReference type="SUPFAM" id="SSF49764">
    <property type="entry name" value="HSP20-like chaperones"/>
    <property type="match status" value="1"/>
</dbReference>
<feature type="compositionally biased region" description="Basic and acidic residues" evidence="3">
    <location>
        <begin position="148"/>
        <end position="167"/>
    </location>
</feature>
<keyword evidence="4" id="KW-0472">Membrane</keyword>
<dbReference type="Pfam" id="PF00011">
    <property type="entry name" value="HSP20"/>
    <property type="match status" value="1"/>
</dbReference>
<dbReference type="EMBL" id="CP144746">
    <property type="protein sequence ID" value="WVZ59997.1"/>
    <property type="molecule type" value="Genomic_DNA"/>
</dbReference>